<evidence type="ECO:0000313" key="3">
    <source>
        <dbReference type="Proteomes" id="UP000437736"/>
    </source>
</evidence>
<evidence type="ECO:0000313" key="2">
    <source>
        <dbReference type="EMBL" id="MST31812.1"/>
    </source>
</evidence>
<keyword evidence="2" id="KW-0378">Hydrolase</keyword>
<comment type="caution">
    <text evidence="2">The sequence shown here is derived from an EMBL/GenBank/DDBJ whole genome shotgun (WGS) entry which is preliminary data.</text>
</comment>
<dbReference type="SUPFAM" id="SSF53474">
    <property type="entry name" value="alpha/beta-Hydrolases"/>
    <property type="match status" value="1"/>
</dbReference>
<dbReference type="InterPro" id="IPR029058">
    <property type="entry name" value="AB_hydrolase_fold"/>
</dbReference>
<dbReference type="NCBIfam" id="TIGR00976">
    <property type="entry name" value="CocE_NonD"/>
    <property type="match status" value="1"/>
</dbReference>
<dbReference type="Pfam" id="PF02129">
    <property type="entry name" value="Peptidase_S15"/>
    <property type="match status" value="1"/>
</dbReference>
<dbReference type="InterPro" id="IPR000383">
    <property type="entry name" value="Xaa-Pro-like_dom"/>
</dbReference>
<dbReference type="EMBL" id="WJHE01000141">
    <property type="protein sequence ID" value="MST31812.1"/>
    <property type="molecule type" value="Genomic_DNA"/>
</dbReference>
<dbReference type="GO" id="GO:0016787">
    <property type="term" value="F:hydrolase activity"/>
    <property type="evidence" value="ECO:0007669"/>
    <property type="project" value="UniProtKB-KW"/>
</dbReference>
<sequence>MTATSRLVGRLARLRPPEHEDVGVERDLAMTADDGAVLLADRWAPSGVPGAPLVLLRSPYGRRTLDLVGRLLAERGYQVIIQSVRGTFGSGGRWEPFRHERADGAATLRWLAAQPWWPGVVGTFGPSYLGLTQWALAAAAPDGVQAMALSVTSSAFRHAVVYLGGTFTLETGATWMNLLEHQEGGWRRALRAQLRSRRGLGPAYTALPLSTAEAAILGRTIEYYQDWLEHERPGDPWWDEIDFGRDVRRMPPVSMVAGWFDIFLPYQLDDYDALRAAGRPVRLTIGPWTHSSLRLSAAALADGLDWFDRHLGGRDGAAGATIGGGQEGAGPVVGGASRWQRAPRGAARGARPARQAGVRLRLVGRRRWVEIPEWPPPADTVRWYL</sequence>
<dbReference type="Proteomes" id="UP000437736">
    <property type="component" value="Unassembled WGS sequence"/>
</dbReference>
<gene>
    <name evidence="2" type="ORF">GHK86_03590</name>
</gene>
<dbReference type="InterPro" id="IPR005674">
    <property type="entry name" value="CocE/Ser_esterase"/>
</dbReference>
<accession>A0ABW9QR68</accession>
<evidence type="ECO:0000259" key="1">
    <source>
        <dbReference type="Pfam" id="PF02129"/>
    </source>
</evidence>
<organism evidence="2 3">
    <name type="scientific">Acidiferrimicrobium australe</name>
    <dbReference type="NCBI Taxonomy" id="2664430"/>
    <lineage>
        <taxon>Bacteria</taxon>
        <taxon>Bacillati</taxon>
        <taxon>Actinomycetota</taxon>
        <taxon>Acidimicrobiia</taxon>
        <taxon>Acidimicrobiales</taxon>
        <taxon>Acidimicrobiaceae</taxon>
        <taxon>Acidiferrimicrobium</taxon>
    </lineage>
</organism>
<dbReference type="Gene3D" id="3.40.50.1820">
    <property type="entry name" value="alpha/beta hydrolase"/>
    <property type="match status" value="1"/>
</dbReference>
<proteinExistence type="predicted"/>
<keyword evidence="3" id="KW-1185">Reference proteome</keyword>
<name>A0ABW9QR68_9ACTN</name>
<reference evidence="2 3" key="1">
    <citation type="submission" date="2019-11" db="EMBL/GenBank/DDBJ databases">
        <title>Acidiferrimicrobium australis gen. nov., sp. nov., an acidophilic and obligately heterotrophic, member of the Actinobacteria that catalyses dissimilatory oxido- reduction of iron isolated from metal-rich acidic water in Chile.</title>
        <authorList>
            <person name="Gonzalez D."/>
            <person name="Huber K."/>
            <person name="Hedrich S."/>
            <person name="Rojas-Villalobos C."/>
            <person name="Quatrini R."/>
            <person name="Dinamarca M.A."/>
            <person name="Schwarz A."/>
            <person name="Canales C."/>
            <person name="Nancucheo I."/>
        </authorList>
    </citation>
    <scope>NUCLEOTIDE SEQUENCE [LARGE SCALE GENOMIC DNA]</scope>
    <source>
        <strain evidence="2 3">USS-CCA1</strain>
    </source>
</reference>
<feature type="non-terminal residue" evidence="2">
    <location>
        <position position="385"/>
    </location>
</feature>
<feature type="domain" description="Xaa-Pro dipeptidyl-peptidase-like" evidence="1">
    <location>
        <begin position="34"/>
        <end position="291"/>
    </location>
</feature>
<protein>
    <submittedName>
        <fullName evidence="2">CocE/NonD family hydrolase</fullName>
    </submittedName>
</protein>
<dbReference type="Gene3D" id="1.10.3020.10">
    <property type="entry name" value="alpha-amino acid ester hydrolase ( Helical cap domain)"/>
    <property type="match status" value="1"/>
</dbReference>